<accession>A0AAX0Q8L8</accession>
<evidence type="ECO:0000256" key="1">
    <source>
        <dbReference type="ARBA" id="ARBA00004141"/>
    </source>
</evidence>
<organism evidence="8 9">
    <name type="scientific">Methanocorpusculum parvum</name>
    <dbReference type="NCBI Taxonomy" id="2193"/>
    <lineage>
        <taxon>Archaea</taxon>
        <taxon>Methanobacteriati</taxon>
        <taxon>Methanobacteriota</taxon>
        <taxon>Stenosarchaea group</taxon>
        <taxon>Methanomicrobia</taxon>
        <taxon>Methanomicrobiales</taxon>
        <taxon>Methanocorpusculaceae</taxon>
        <taxon>Methanocorpusculum</taxon>
    </lineage>
</organism>
<dbReference type="GO" id="GO:0017004">
    <property type="term" value="P:cytochrome complex assembly"/>
    <property type="evidence" value="ECO:0007669"/>
    <property type="project" value="InterPro"/>
</dbReference>
<gene>
    <name evidence="8" type="ORF">ASJ83_04955</name>
</gene>
<dbReference type="PANTHER" id="PTHR31272:SF9">
    <property type="entry name" value="BLL1027 PROTEIN"/>
    <property type="match status" value="1"/>
</dbReference>
<keyword evidence="5 6" id="KW-0472">Membrane</keyword>
<dbReference type="PANTHER" id="PTHR31272">
    <property type="entry name" value="CYTOCHROME C-TYPE BIOGENESIS PROTEIN HI_1454-RELATED"/>
    <property type="match status" value="1"/>
</dbReference>
<feature type="transmembrane region" description="Helical" evidence="6">
    <location>
        <begin position="200"/>
        <end position="221"/>
    </location>
</feature>
<comment type="similarity">
    <text evidence="2">Belongs to the DsbD family.</text>
</comment>
<feature type="transmembrane region" description="Helical" evidence="6">
    <location>
        <begin position="84"/>
        <end position="104"/>
    </location>
</feature>
<evidence type="ECO:0000256" key="5">
    <source>
        <dbReference type="ARBA" id="ARBA00023136"/>
    </source>
</evidence>
<comment type="subcellular location">
    <subcellularLocation>
        <location evidence="1">Membrane</location>
        <topology evidence="1">Multi-pass membrane protein</topology>
    </subcellularLocation>
</comment>
<sequence length="222" mass="23645">MTAVFDPSLTGILIFGLLAGICPCNSVICLGLIGYLTSGKTTLALPAILRLVTAFCMGTVLTLLPLGLLAGLFGTYILLINSTVAWILGGILMIAMGLQLLHLYKPPIRRIFNRFRLPNAYTLIGAFLLGLSFGAITVGRGAPMLLIVLTYIALYQTPLQGLLTIFIYSVGLSIPLFILSSVGGSLGQKIRKITKLSGNTLDIIIGIGIILIGIYFILTAFL</sequence>
<feature type="domain" description="Cytochrome C biogenesis protein transmembrane" evidence="7">
    <location>
        <begin position="9"/>
        <end position="189"/>
    </location>
</feature>
<dbReference type="EMBL" id="LMVO01000006">
    <property type="protein sequence ID" value="PAV09827.1"/>
    <property type="molecule type" value="Genomic_DNA"/>
</dbReference>
<comment type="caution">
    <text evidence="8">The sequence shown here is derived from an EMBL/GenBank/DDBJ whole genome shotgun (WGS) entry which is preliminary data.</text>
</comment>
<evidence type="ECO:0000256" key="3">
    <source>
        <dbReference type="ARBA" id="ARBA00022692"/>
    </source>
</evidence>
<evidence type="ECO:0000256" key="2">
    <source>
        <dbReference type="ARBA" id="ARBA00006143"/>
    </source>
</evidence>
<protein>
    <submittedName>
        <fullName evidence="8">Cytochrome C biogenesis protein CcdA</fullName>
    </submittedName>
</protein>
<evidence type="ECO:0000256" key="6">
    <source>
        <dbReference type="SAM" id="Phobius"/>
    </source>
</evidence>
<evidence type="ECO:0000256" key="4">
    <source>
        <dbReference type="ARBA" id="ARBA00022989"/>
    </source>
</evidence>
<evidence type="ECO:0000313" key="8">
    <source>
        <dbReference type="EMBL" id="PAV09827.1"/>
    </source>
</evidence>
<evidence type="ECO:0000259" key="7">
    <source>
        <dbReference type="Pfam" id="PF02683"/>
    </source>
</evidence>
<feature type="transmembrane region" description="Helical" evidence="6">
    <location>
        <begin position="125"/>
        <end position="153"/>
    </location>
</feature>
<proteinExistence type="inferred from homology"/>
<keyword evidence="4 6" id="KW-1133">Transmembrane helix</keyword>
<feature type="transmembrane region" description="Helical" evidence="6">
    <location>
        <begin position="12"/>
        <end position="36"/>
    </location>
</feature>
<dbReference type="Proteomes" id="UP000243820">
    <property type="component" value="Unassembled WGS sequence"/>
</dbReference>
<dbReference type="GO" id="GO:0016020">
    <property type="term" value="C:membrane"/>
    <property type="evidence" value="ECO:0007669"/>
    <property type="project" value="UniProtKB-SubCell"/>
</dbReference>
<dbReference type="InterPro" id="IPR051790">
    <property type="entry name" value="Cytochrome_c-biogenesis_DsbD"/>
</dbReference>
<keyword evidence="9" id="KW-1185">Reference proteome</keyword>
<dbReference type="Pfam" id="PF02683">
    <property type="entry name" value="DsbD_TM"/>
    <property type="match status" value="1"/>
</dbReference>
<dbReference type="AlphaFoldDB" id="A0AAX0Q8L8"/>
<feature type="transmembrane region" description="Helical" evidence="6">
    <location>
        <begin position="159"/>
        <end position="179"/>
    </location>
</feature>
<keyword evidence="3 6" id="KW-0812">Transmembrane</keyword>
<feature type="transmembrane region" description="Helical" evidence="6">
    <location>
        <begin position="48"/>
        <end position="78"/>
    </location>
</feature>
<dbReference type="RefSeq" id="WP_095641891.1">
    <property type="nucleotide sequence ID" value="NZ_LMVO01000006.1"/>
</dbReference>
<dbReference type="InterPro" id="IPR003834">
    <property type="entry name" value="Cyt_c_assmbl_TM_dom"/>
</dbReference>
<reference evidence="8 9" key="1">
    <citation type="journal article" date="2017" name="BMC Genomics">
        <title>Genomic analysis of methanogenic archaea reveals a shift towards energy conservation.</title>
        <authorList>
            <person name="Gilmore S.P."/>
            <person name="Henske J.K."/>
            <person name="Sexton J.A."/>
            <person name="Solomon K.V."/>
            <person name="Seppala S."/>
            <person name="Yoo J.I."/>
            <person name="Huyett L.M."/>
            <person name="Pressman A."/>
            <person name="Cogan J.Z."/>
            <person name="Kivenson V."/>
            <person name="Peng X."/>
            <person name="Tan Y."/>
            <person name="Valentine D.L."/>
            <person name="O'Malley M.A."/>
        </authorList>
    </citation>
    <scope>NUCLEOTIDE SEQUENCE [LARGE SCALE GENOMIC DNA]</scope>
    <source>
        <strain evidence="8 9">XII</strain>
    </source>
</reference>
<evidence type="ECO:0000313" key="9">
    <source>
        <dbReference type="Proteomes" id="UP000243820"/>
    </source>
</evidence>
<name>A0AAX0Q8L8_9EURY</name>